<sequence>MFDYLFVIKFNLAAFLILFGMFLLVFAIAMTFILWRADPEQLAEARRLIDLAKRANKGDTHACDQCNREPDIKKRMVFKNGDYGACYTVRRDVIYRIFGYST</sequence>
<keyword evidence="1" id="KW-0812">Transmembrane</keyword>
<keyword evidence="1" id="KW-1133">Transmembrane helix</keyword>
<dbReference type="AlphaFoldDB" id="A0A1G2SGA3"/>
<keyword evidence="1" id="KW-0472">Membrane</keyword>
<comment type="caution">
    <text evidence="2">The sequence shown here is derived from an EMBL/GenBank/DDBJ whole genome shotgun (WGS) entry which is preliminary data.</text>
</comment>
<evidence type="ECO:0000313" key="3">
    <source>
        <dbReference type="Proteomes" id="UP000177987"/>
    </source>
</evidence>
<organism evidence="2 3">
    <name type="scientific">Candidatus Yonathbacteria bacterium RIFCSPLOWO2_01_FULL_47_33b</name>
    <dbReference type="NCBI Taxonomy" id="1802727"/>
    <lineage>
        <taxon>Bacteria</taxon>
        <taxon>Candidatus Yonathiibacteriota</taxon>
    </lineage>
</organism>
<dbReference type="EMBL" id="MHUW01000007">
    <property type="protein sequence ID" value="OHA84107.1"/>
    <property type="molecule type" value="Genomic_DNA"/>
</dbReference>
<evidence type="ECO:0000256" key="1">
    <source>
        <dbReference type="SAM" id="Phobius"/>
    </source>
</evidence>
<protein>
    <submittedName>
        <fullName evidence="2">Uncharacterized protein</fullName>
    </submittedName>
</protein>
<gene>
    <name evidence="2" type="ORF">A2937_02845</name>
</gene>
<reference evidence="2 3" key="1">
    <citation type="journal article" date="2016" name="Nat. Commun.">
        <title>Thousands of microbial genomes shed light on interconnected biogeochemical processes in an aquifer system.</title>
        <authorList>
            <person name="Anantharaman K."/>
            <person name="Brown C.T."/>
            <person name="Hug L.A."/>
            <person name="Sharon I."/>
            <person name="Castelle C.J."/>
            <person name="Probst A.J."/>
            <person name="Thomas B.C."/>
            <person name="Singh A."/>
            <person name="Wilkins M.J."/>
            <person name="Karaoz U."/>
            <person name="Brodie E.L."/>
            <person name="Williams K.H."/>
            <person name="Hubbard S.S."/>
            <person name="Banfield J.F."/>
        </authorList>
    </citation>
    <scope>NUCLEOTIDE SEQUENCE [LARGE SCALE GENOMIC DNA]</scope>
</reference>
<evidence type="ECO:0000313" key="2">
    <source>
        <dbReference type="EMBL" id="OHA84107.1"/>
    </source>
</evidence>
<feature type="transmembrane region" description="Helical" evidence="1">
    <location>
        <begin position="12"/>
        <end position="37"/>
    </location>
</feature>
<accession>A0A1G2SGA3</accession>
<proteinExistence type="predicted"/>
<name>A0A1G2SGA3_9BACT</name>
<dbReference type="Proteomes" id="UP000177987">
    <property type="component" value="Unassembled WGS sequence"/>
</dbReference>